<dbReference type="PANTHER" id="PTHR11056">
    <property type="entry name" value="HOMOGENTISATE 1,2-DIOXYGENASE"/>
    <property type="match status" value="1"/>
</dbReference>
<name>A0ABM6SJT8_9ACTN</name>
<protein>
    <submittedName>
        <fullName evidence="10">Homogentisate 1,2-dioxygenase</fullName>
    </submittedName>
</protein>
<keyword evidence="6" id="KW-0408">Iron</keyword>
<feature type="domain" description="Homogentisate 1,2-dioxygenase N-terminal" evidence="9">
    <location>
        <begin position="27"/>
        <end position="303"/>
    </location>
</feature>
<proteinExistence type="inferred from homology"/>
<feature type="domain" description="Homogentisate 1,2-dioxygenase C-terminal" evidence="8">
    <location>
        <begin position="305"/>
        <end position="434"/>
    </location>
</feature>
<evidence type="ECO:0000256" key="2">
    <source>
        <dbReference type="ARBA" id="ARBA00007757"/>
    </source>
</evidence>
<dbReference type="Proteomes" id="UP000238413">
    <property type="component" value="Chromosome"/>
</dbReference>
<organism evidence="10 11">
    <name type="scientific">Streptomyces dengpaensis</name>
    <dbReference type="NCBI Taxonomy" id="2049881"/>
    <lineage>
        <taxon>Bacteria</taxon>
        <taxon>Bacillati</taxon>
        <taxon>Actinomycetota</taxon>
        <taxon>Actinomycetes</taxon>
        <taxon>Kitasatosporales</taxon>
        <taxon>Streptomycetaceae</taxon>
        <taxon>Streptomyces</taxon>
    </lineage>
</organism>
<keyword evidence="11" id="KW-1185">Reference proteome</keyword>
<dbReference type="InterPro" id="IPR014710">
    <property type="entry name" value="RmlC-like_jellyroll"/>
</dbReference>
<dbReference type="Pfam" id="PF20510">
    <property type="entry name" value="HgmA_N"/>
    <property type="match status" value="1"/>
</dbReference>
<comment type="similarity">
    <text evidence="2">Belongs to the homogentisate dioxygenase family.</text>
</comment>
<evidence type="ECO:0000313" key="11">
    <source>
        <dbReference type="Proteomes" id="UP000238413"/>
    </source>
</evidence>
<dbReference type="InterPro" id="IPR046452">
    <property type="entry name" value="HgmA_N"/>
</dbReference>
<evidence type="ECO:0000259" key="8">
    <source>
        <dbReference type="Pfam" id="PF04209"/>
    </source>
</evidence>
<keyword evidence="4" id="KW-0223">Dioxygenase</keyword>
<comment type="cofactor">
    <cofactor evidence="1">
        <name>Fe cation</name>
        <dbReference type="ChEBI" id="CHEBI:24875"/>
    </cofactor>
</comment>
<dbReference type="RefSeq" id="WP_099505942.1">
    <property type="nucleotide sequence ID" value="NZ_CP026652.1"/>
</dbReference>
<dbReference type="SUPFAM" id="SSF51182">
    <property type="entry name" value="RmlC-like cupins"/>
    <property type="match status" value="1"/>
</dbReference>
<dbReference type="Pfam" id="PF04209">
    <property type="entry name" value="HgmA_C"/>
    <property type="match status" value="1"/>
</dbReference>
<evidence type="ECO:0000313" key="10">
    <source>
        <dbReference type="EMBL" id="AVH54791.1"/>
    </source>
</evidence>
<dbReference type="Gene3D" id="2.60.120.10">
    <property type="entry name" value="Jelly Rolls"/>
    <property type="match status" value="1"/>
</dbReference>
<gene>
    <name evidence="10" type="ORF">C4B68_02070</name>
</gene>
<evidence type="ECO:0000256" key="4">
    <source>
        <dbReference type="ARBA" id="ARBA00022964"/>
    </source>
</evidence>
<sequence>MTINPEGIKAEAQVRERARKRAASLSYSTGFGNEHSSEALAGTLPEGRNNPQRPAHGLYTELLSGTAFTELRPITRRTWLYRIRPSIVHPPFNRIDRGTLLTPPFTEVPVEPRLLFWAPRPAPAAGTDFVSGLWTVGGNGDPALRSGMAIHLYTADTSMTDRVFSNADGELLIVPELGGLLIHTELGLLSVEPGSVALIPRGIKFRVEILGAAGQEDAPAFVRGYVCENFGTPFALPELGLIGATGLANARDFRAPVAAYDDEERPFEVIHKVAGNLWSATYDHSPLDVVAWHGNSVPYVYKLHDFQALGTVSFDHPDPSMLTALTSVTSTPGLPNIDFLIVPSVWSVAENTFRPPWYHRNVSTEWVGVIEEASNPGGYLQGISTLTNMMTSHGMGEPVWEAATQADLVPEKSEGMMVMLETQWPIVVTAQAAQAVGSPDGEVLRSEANLPSNFRY</sequence>
<feature type="region of interest" description="Disordered" evidence="7">
    <location>
        <begin position="28"/>
        <end position="53"/>
    </location>
</feature>
<evidence type="ECO:0000256" key="7">
    <source>
        <dbReference type="SAM" id="MobiDB-lite"/>
    </source>
</evidence>
<dbReference type="EMBL" id="CP026652">
    <property type="protein sequence ID" value="AVH54791.1"/>
    <property type="molecule type" value="Genomic_DNA"/>
</dbReference>
<dbReference type="PANTHER" id="PTHR11056:SF0">
    <property type="entry name" value="HOMOGENTISATE 1,2-DIOXYGENASE"/>
    <property type="match status" value="1"/>
</dbReference>
<keyword evidence="3" id="KW-0479">Metal-binding</keyword>
<dbReference type="InterPro" id="IPR046451">
    <property type="entry name" value="HgmA_C"/>
</dbReference>
<dbReference type="InterPro" id="IPR005708">
    <property type="entry name" value="Homogentis_dOase"/>
</dbReference>
<evidence type="ECO:0000256" key="1">
    <source>
        <dbReference type="ARBA" id="ARBA00001962"/>
    </source>
</evidence>
<evidence type="ECO:0000256" key="5">
    <source>
        <dbReference type="ARBA" id="ARBA00023002"/>
    </source>
</evidence>
<dbReference type="InterPro" id="IPR011051">
    <property type="entry name" value="RmlC_Cupin_sf"/>
</dbReference>
<dbReference type="CDD" id="cd07000">
    <property type="entry name" value="cupin_HGO_N"/>
    <property type="match status" value="1"/>
</dbReference>
<keyword evidence="5" id="KW-0560">Oxidoreductase</keyword>
<reference evidence="10 11" key="1">
    <citation type="submission" date="2018-02" db="EMBL/GenBank/DDBJ databases">
        <title>Complete genome sequence of Streptomyces dengpaensis, the producer of angucyclines.</title>
        <authorList>
            <person name="Yumei L."/>
        </authorList>
    </citation>
    <scope>NUCLEOTIDE SEQUENCE [LARGE SCALE GENOMIC DNA]</scope>
    <source>
        <strain evidence="10 11">XZHG99</strain>
    </source>
</reference>
<accession>A0ABM6SJT8</accession>
<evidence type="ECO:0000259" key="9">
    <source>
        <dbReference type="Pfam" id="PF20510"/>
    </source>
</evidence>
<evidence type="ECO:0000256" key="3">
    <source>
        <dbReference type="ARBA" id="ARBA00022723"/>
    </source>
</evidence>
<evidence type="ECO:0000256" key="6">
    <source>
        <dbReference type="ARBA" id="ARBA00023004"/>
    </source>
</evidence>